<proteinExistence type="predicted"/>
<gene>
    <name evidence="1" type="ORF">SAMN04489859_104427</name>
</gene>
<sequence>MAVIRREDLDGAVLNALEHHLMDPEVVQIFCEEYAAERNRLQAQANAGRTGLEKELRQVTGDHKKLVDAIIAGVPADQVKDRMIELDNRRKDLERQLSASPAPDPVRFHPSMAKTYRDRIGQLIRGMSHAGEIDEAKEALRALVEMIVLSPKPDGEGLVIDLHGALAGLLRLATGRPAHAAAKGGHANAASGGNHEAIDNIEELVLVAGARIGHCFAMSSALKLPLPCFY</sequence>
<dbReference type="Proteomes" id="UP000199054">
    <property type="component" value="Unassembled WGS sequence"/>
</dbReference>
<dbReference type="RefSeq" id="WP_090616853.1">
    <property type="nucleotide sequence ID" value="NZ_FODE01000044.1"/>
</dbReference>
<name>A0A1H8MSR0_9RHOB</name>
<dbReference type="EMBL" id="FODE01000044">
    <property type="protein sequence ID" value="SEO20253.1"/>
    <property type="molecule type" value="Genomic_DNA"/>
</dbReference>
<accession>A0A1H8MSR0</accession>
<dbReference type="AlphaFoldDB" id="A0A1H8MSR0"/>
<evidence type="ECO:0000313" key="1">
    <source>
        <dbReference type="EMBL" id="SEO20253.1"/>
    </source>
</evidence>
<keyword evidence="2" id="KW-1185">Reference proteome</keyword>
<dbReference type="STRING" id="34002.SAMN04489859_104427"/>
<reference evidence="1 2" key="1">
    <citation type="submission" date="2016-10" db="EMBL/GenBank/DDBJ databases">
        <authorList>
            <person name="de Groot N.N."/>
        </authorList>
    </citation>
    <scope>NUCLEOTIDE SEQUENCE [LARGE SCALE GENOMIC DNA]</scope>
    <source>
        <strain evidence="1 2">DSM 8512</strain>
    </source>
</reference>
<organism evidence="1 2">
    <name type="scientific">Paracoccus alcaliphilus</name>
    <dbReference type="NCBI Taxonomy" id="34002"/>
    <lineage>
        <taxon>Bacteria</taxon>
        <taxon>Pseudomonadati</taxon>
        <taxon>Pseudomonadota</taxon>
        <taxon>Alphaproteobacteria</taxon>
        <taxon>Rhodobacterales</taxon>
        <taxon>Paracoccaceae</taxon>
        <taxon>Paracoccus</taxon>
    </lineage>
</organism>
<protein>
    <submittedName>
        <fullName evidence="1">Uncharacterized protein</fullName>
    </submittedName>
</protein>
<evidence type="ECO:0000313" key="2">
    <source>
        <dbReference type="Proteomes" id="UP000199054"/>
    </source>
</evidence>